<sequence length="80" mass="8201">MQSWRTTSPDRTTTAPDPQDRTDGRAVPIRPCGGVGGPVQAGSADRPDEGRDDTSARALSGRSGSVTGLSATSGETLTDQ</sequence>
<reference evidence="2" key="1">
    <citation type="submission" date="2021-01" db="EMBL/GenBank/DDBJ databases">
        <title>Whole genome shotgun sequence of Verrucosispora sediminis NBRC 107745.</title>
        <authorList>
            <person name="Komaki H."/>
            <person name="Tamura T."/>
        </authorList>
    </citation>
    <scope>NUCLEOTIDE SEQUENCE</scope>
    <source>
        <strain evidence="2">NBRC 107745</strain>
    </source>
</reference>
<evidence type="ECO:0000256" key="1">
    <source>
        <dbReference type="SAM" id="MobiDB-lite"/>
    </source>
</evidence>
<dbReference type="Proteomes" id="UP000607311">
    <property type="component" value="Unassembled WGS sequence"/>
</dbReference>
<feature type="compositionally biased region" description="Polar residues" evidence="1">
    <location>
        <begin position="1"/>
        <end position="16"/>
    </location>
</feature>
<proteinExistence type="predicted"/>
<name>A0A9W5UVL6_9ACTN</name>
<feature type="compositionally biased region" description="Basic and acidic residues" evidence="1">
    <location>
        <begin position="45"/>
        <end position="55"/>
    </location>
</feature>
<protein>
    <submittedName>
        <fullName evidence="2">Uncharacterized protein</fullName>
    </submittedName>
</protein>
<feature type="region of interest" description="Disordered" evidence="1">
    <location>
        <begin position="1"/>
        <end position="80"/>
    </location>
</feature>
<gene>
    <name evidence="2" type="ORF">Vse01_54700</name>
</gene>
<evidence type="ECO:0000313" key="3">
    <source>
        <dbReference type="Proteomes" id="UP000607311"/>
    </source>
</evidence>
<feature type="compositionally biased region" description="Polar residues" evidence="1">
    <location>
        <begin position="62"/>
        <end position="80"/>
    </location>
</feature>
<accession>A0A9W5UVL6</accession>
<dbReference type="AlphaFoldDB" id="A0A9W5UVL6"/>
<evidence type="ECO:0000313" key="2">
    <source>
        <dbReference type="EMBL" id="GIJ36322.1"/>
    </source>
</evidence>
<comment type="caution">
    <text evidence="2">The sequence shown here is derived from an EMBL/GenBank/DDBJ whole genome shotgun (WGS) entry which is preliminary data.</text>
</comment>
<dbReference type="EMBL" id="BOPD01000047">
    <property type="protein sequence ID" value="GIJ36322.1"/>
    <property type="molecule type" value="Genomic_DNA"/>
</dbReference>
<organism evidence="2 3">
    <name type="scientific">Micromonospora sediminimaris</name>
    <dbReference type="NCBI Taxonomy" id="547162"/>
    <lineage>
        <taxon>Bacteria</taxon>
        <taxon>Bacillati</taxon>
        <taxon>Actinomycetota</taxon>
        <taxon>Actinomycetes</taxon>
        <taxon>Micromonosporales</taxon>
        <taxon>Micromonosporaceae</taxon>
        <taxon>Micromonospora</taxon>
    </lineage>
</organism>
<keyword evidence="3" id="KW-1185">Reference proteome</keyword>